<evidence type="ECO:0000313" key="2">
    <source>
        <dbReference type="EMBL" id="KAJ7624524.1"/>
    </source>
</evidence>
<comment type="caution">
    <text evidence="2">The sequence shown here is derived from an EMBL/GenBank/DDBJ whole genome shotgun (WGS) entry which is preliminary data.</text>
</comment>
<gene>
    <name evidence="2" type="ORF">FB45DRAFT_1086302</name>
</gene>
<evidence type="ECO:0008006" key="4">
    <source>
        <dbReference type="Google" id="ProtNLM"/>
    </source>
</evidence>
<dbReference type="AlphaFoldDB" id="A0AAD7BLK7"/>
<feature type="region of interest" description="Disordered" evidence="1">
    <location>
        <begin position="644"/>
        <end position="664"/>
    </location>
</feature>
<dbReference type="Gene3D" id="2.120.10.80">
    <property type="entry name" value="Kelch-type beta propeller"/>
    <property type="match status" value="2"/>
</dbReference>
<accession>A0AAD7BLK7</accession>
<keyword evidence="3" id="KW-1185">Reference proteome</keyword>
<sequence length="719" mass="79981">MDTEALRTFMKGNGMDADRFLKMMARVDLKSDPIRPNAPTPPTSATALFAPNAAATGRRPQNDRIQMLARNPDGLDDLCPPNTTNRATCFVRGNVFKAKAERQWAAKAYSDARVSYVQAAWEMLGVPVPGAGEVRSEDYARLGSGWDAVDMLGCINGVIACSRQLKDYITALLWVEEAAVVVKNIEIANKLESSFEWTPMQLSALPDYFFERTTSLCLAADIFLAVGNTGCAVHRRWVADEMLAFLPDRLKTSQTRQFDPPLGVDIARLRHPDPQRISSSTIEDPTLQVQGSWQKLSIRKANTLSPRQRCAVMAFDGKLYVLGGEKVTGGPYYRDFWMLDLASLSGWERLPDFLIPKHVMGDFIGYQMTPHRDGAAFVFVGVPMVAIFHLRRRKWAMLDADFIPDAQTPEWPYSRVRDYSAHCVGDKLYIFGGTCPGSAVGTDLFMELDITSKKWRRLGGSAVPKPSAVSPGPRADCSSWVSKDQKQIFFLFGAADRNAAMQHGQVHGHLYSYGYGDLWSWDIGEERWTRERMIGNVPSPRGEMALQHEALDKVVLFGGYSPTVPTWFDEMNDTVTYTYYADTFIGDMTSSSSSSSTNPNPVSWRQVLTRGFPTYRAQSWLVVDSKTGKIYLFSGYKNTTYVPSKGSTSTENKGKDKDKPKPSSRSFLDLWQLKLDVPGGHFTGVDLEEEARTAVVGPWQRCFACGSTGPWKKCGGSGV</sequence>
<protein>
    <recommendedName>
        <fullName evidence="4">Kelch repeat protein</fullName>
    </recommendedName>
</protein>
<proteinExistence type="predicted"/>
<dbReference type="InterPro" id="IPR011043">
    <property type="entry name" value="Gal_Oxase/kelch_b-propeller"/>
</dbReference>
<reference evidence="2" key="1">
    <citation type="submission" date="2023-03" db="EMBL/GenBank/DDBJ databases">
        <title>Massive genome expansion in bonnet fungi (Mycena s.s.) driven by repeated elements and novel gene families across ecological guilds.</title>
        <authorList>
            <consortium name="Lawrence Berkeley National Laboratory"/>
            <person name="Harder C.B."/>
            <person name="Miyauchi S."/>
            <person name="Viragh M."/>
            <person name="Kuo A."/>
            <person name="Thoen E."/>
            <person name="Andreopoulos B."/>
            <person name="Lu D."/>
            <person name="Skrede I."/>
            <person name="Drula E."/>
            <person name="Henrissat B."/>
            <person name="Morin E."/>
            <person name="Kohler A."/>
            <person name="Barry K."/>
            <person name="LaButti K."/>
            <person name="Morin E."/>
            <person name="Salamov A."/>
            <person name="Lipzen A."/>
            <person name="Mereny Z."/>
            <person name="Hegedus B."/>
            <person name="Baldrian P."/>
            <person name="Stursova M."/>
            <person name="Weitz H."/>
            <person name="Taylor A."/>
            <person name="Grigoriev I.V."/>
            <person name="Nagy L.G."/>
            <person name="Martin F."/>
            <person name="Kauserud H."/>
        </authorList>
    </citation>
    <scope>NUCLEOTIDE SEQUENCE</scope>
    <source>
        <strain evidence="2">9284</strain>
    </source>
</reference>
<dbReference type="EMBL" id="JARKIF010000013">
    <property type="protein sequence ID" value="KAJ7624524.1"/>
    <property type="molecule type" value="Genomic_DNA"/>
</dbReference>
<evidence type="ECO:0000313" key="3">
    <source>
        <dbReference type="Proteomes" id="UP001221142"/>
    </source>
</evidence>
<dbReference type="Pfam" id="PF24681">
    <property type="entry name" value="Kelch_KLHDC2_KLHL20_DRC7"/>
    <property type="match status" value="1"/>
</dbReference>
<dbReference type="PANTHER" id="PTHR23244">
    <property type="entry name" value="KELCH REPEAT DOMAIN"/>
    <property type="match status" value="1"/>
</dbReference>
<organism evidence="2 3">
    <name type="scientific">Roridomyces roridus</name>
    <dbReference type="NCBI Taxonomy" id="1738132"/>
    <lineage>
        <taxon>Eukaryota</taxon>
        <taxon>Fungi</taxon>
        <taxon>Dikarya</taxon>
        <taxon>Basidiomycota</taxon>
        <taxon>Agaricomycotina</taxon>
        <taxon>Agaricomycetes</taxon>
        <taxon>Agaricomycetidae</taxon>
        <taxon>Agaricales</taxon>
        <taxon>Marasmiineae</taxon>
        <taxon>Mycenaceae</taxon>
        <taxon>Roridomyces</taxon>
    </lineage>
</organism>
<dbReference type="SUPFAM" id="SSF50965">
    <property type="entry name" value="Galactose oxidase, central domain"/>
    <property type="match status" value="1"/>
</dbReference>
<name>A0AAD7BLK7_9AGAR</name>
<evidence type="ECO:0000256" key="1">
    <source>
        <dbReference type="SAM" id="MobiDB-lite"/>
    </source>
</evidence>
<feature type="compositionally biased region" description="Basic and acidic residues" evidence="1">
    <location>
        <begin position="652"/>
        <end position="661"/>
    </location>
</feature>
<dbReference type="Proteomes" id="UP001221142">
    <property type="component" value="Unassembled WGS sequence"/>
</dbReference>
<dbReference type="InterPro" id="IPR015915">
    <property type="entry name" value="Kelch-typ_b-propeller"/>
</dbReference>